<feature type="compositionally biased region" description="Basic residues" evidence="1">
    <location>
        <begin position="60"/>
        <end position="72"/>
    </location>
</feature>
<dbReference type="Pfam" id="PF10985">
    <property type="entry name" value="DUF2805"/>
    <property type="match status" value="1"/>
</dbReference>
<dbReference type="InterPro" id="IPR019882">
    <property type="entry name" value="CHP03643"/>
</dbReference>
<dbReference type="OrthoDB" id="289296at2"/>
<name>A0A1I1EK65_9FLAO</name>
<keyword evidence="3" id="KW-1185">Reference proteome</keyword>
<dbReference type="Proteomes" id="UP000199438">
    <property type="component" value="Unassembled WGS sequence"/>
</dbReference>
<sequence>MKIAEKFNLSERQVDRVIAMAWEDRTTFEAIEYQFGLTEKDVIKFMQEQMHPRNWRKWRARVQGRKTKHQKLRNFESGRFKSSRQRQITGNRISKKKY</sequence>
<dbReference type="NCBIfam" id="TIGR03643">
    <property type="entry name" value="TIGR03643 family protein"/>
    <property type="match status" value="1"/>
</dbReference>
<protein>
    <submittedName>
        <fullName evidence="2">TIGR03643 family protein</fullName>
    </submittedName>
</protein>
<accession>A0A1I1EK65</accession>
<reference evidence="3" key="1">
    <citation type="submission" date="2016-10" db="EMBL/GenBank/DDBJ databases">
        <authorList>
            <person name="Varghese N."/>
            <person name="Submissions S."/>
        </authorList>
    </citation>
    <scope>NUCLEOTIDE SEQUENCE [LARGE SCALE GENOMIC DNA]</scope>
    <source>
        <strain evidence="3">DSM 24499</strain>
    </source>
</reference>
<dbReference type="AlphaFoldDB" id="A0A1I1EK65"/>
<evidence type="ECO:0000313" key="2">
    <source>
        <dbReference type="EMBL" id="SFB85293.1"/>
    </source>
</evidence>
<dbReference type="EMBL" id="FOKV01000001">
    <property type="protein sequence ID" value="SFB85293.1"/>
    <property type="molecule type" value="Genomic_DNA"/>
</dbReference>
<evidence type="ECO:0000313" key="3">
    <source>
        <dbReference type="Proteomes" id="UP000199438"/>
    </source>
</evidence>
<organism evidence="2 3">
    <name type="scientific">Zunongwangia mangrovi</name>
    <dbReference type="NCBI Taxonomy" id="1334022"/>
    <lineage>
        <taxon>Bacteria</taxon>
        <taxon>Pseudomonadati</taxon>
        <taxon>Bacteroidota</taxon>
        <taxon>Flavobacteriia</taxon>
        <taxon>Flavobacteriales</taxon>
        <taxon>Flavobacteriaceae</taxon>
        <taxon>Zunongwangia</taxon>
    </lineage>
</organism>
<proteinExistence type="predicted"/>
<gene>
    <name evidence="2" type="ORF">SAMN04487907_101915</name>
</gene>
<dbReference type="STRING" id="1334022.SAMN04487907_101915"/>
<dbReference type="RefSeq" id="WP_092540161.1">
    <property type="nucleotide sequence ID" value="NZ_FOKV01000001.1"/>
</dbReference>
<feature type="region of interest" description="Disordered" evidence="1">
    <location>
        <begin position="60"/>
        <end position="98"/>
    </location>
</feature>
<evidence type="ECO:0000256" key="1">
    <source>
        <dbReference type="SAM" id="MobiDB-lite"/>
    </source>
</evidence>